<comment type="caution">
    <text evidence="2">The sequence shown here is derived from an EMBL/GenBank/DDBJ whole genome shotgun (WGS) entry which is preliminary data.</text>
</comment>
<keyword evidence="1" id="KW-0472">Membrane</keyword>
<dbReference type="PATRIC" id="fig|1359152.3.peg.606"/>
<keyword evidence="1" id="KW-0812">Transmembrane</keyword>
<evidence type="ECO:0000313" key="3">
    <source>
        <dbReference type="Proteomes" id="UP000033441"/>
    </source>
</evidence>
<proteinExistence type="predicted"/>
<reference evidence="2 3" key="1">
    <citation type="submission" date="2015-02" db="EMBL/GenBank/DDBJ databases">
        <title>Genome Sequencing of Rickettsiales.</title>
        <authorList>
            <person name="Daugherty S.C."/>
            <person name="Su Q."/>
            <person name="Abolude K."/>
            <person name="Beier-Sexton M."/>
            <person name="Carlyon J.A."/>
            <person name="Carter R."/>
            <person name="Day N.P."/>
            <person name="Dumler S.J."/>
            <person name="Dyachenko V."/>
            <person name="Godinez A."/>
            <person name="Kurtti T.J."/>
            <person name="Lichay M."/>
            <person name="Mullins K.E."/>
            <person name="Ott S."/>
            <person name="Pappas-Brown V."/>
            <person name="Paris D.H."/>
            <person name="Patel P."/>
            <person name="Richards A.L."/>
            <person name="Sadzewicz L."/>
            <person name="Sears K."/>
            <person name="Seidman D."/>
            <person name="Sengamalay N."/>
            <person name="Stenos J."/>
            <person name="Tallon L.J."/>
            <person name="Vincent G."/>
            <person name="Fraser C.M."/>
            <person name="Munderloh U."/>
            <person name="Dunning-Hotopp J.C."/>
        </authorList>
    </citation>
    <scope>NUCLEOTIDE SEQUENCE [LARGE SCALE GENOMIC DNA]</scope>
    <source>
        <strain evidence="2 3">ApMUC09</strain>
    </source>
</reference>
<name>A0A0F3NB05_ANAPH</name>
<dbReference type="EMBL" id="LANV01000001">
    <property type="protein sequence ID" value="KJV64911.1"/>
    <property type="molecule type" value="Genomic_DNA"/>
</dbReference>
<feature type="transmembrane region" description="Helical" evidence="1">
    <location>
        <begin position="12"/>
        <end position="33"/>
    </location>
</feature>
<accession>A0A0F3NB05</accession>
<evidence type="ECO:0000256" key="1">
    <source>
        <dbReference type="SAM" id="Phobius"/>
    </source>
</evidence>
<sequence length="41" mass="4642">MIDDIKYDLDAMIECILLMVLLVSLSCSLIVLMRAQWNVVG</sequence>
<keyword evidence="1" id="KW-1133">Transmembrane helix</keyword>
<dbReference type="Proteomes" id="UP000033441">
    <property type="component" value="Unassembled WGS sequence"/>
</dbReference>
<evidence type="ECO:0000313" key="2">
    <source>
        <dbReference type="EMBL" id="KJV64911.1"/>
    </source>
</evidence>
<dbReference type="PROSITE" id="PS51257">
    <property type="entry name" value="PROKAR_LIPOPROTEIN"/>
    <property type="match status" value="1"/>
</dbReference>
<dbReference type="AlphaFoldDB" id="A0A0F3NB05"/>
<organism evidence="2 3">
    <name type="scientific">Anaplasma phagocytophilum str. ApMUC09</name>
    <dbReference type="NCBI Taxonomy" id="1359152"/>
    <lineage>
        <taxon>Bacteria</taxon>
        <taxon>Pseudomonadati</taxon>
        <taxon>Pseudomonadota</taxon>
        <taxon>Alphaproteobacteria</taxon>
        <taxon>Rickettsiales</taxon>
        <taxon>Anaplasmataceae</taxon>
        <taxon>Anaplasma</taxon>
        <taxon>phagocytophilum group</taxon>
    </lineage>
</organism>
<protein>
    <submittedName>
        <fullName evidence="2">Putative membrane protein</fullName>
    </submittedName>
</protein>
<gene>
    <name evidence="2" type="ORF">APHMUC_0576</name>
</gene>